<evidence type="ECO:0000313" key="1">
    <source>
        <dbReference type="EMBL" id="GAH47585.1"/>
    </source>
</evidence>
<reference evidence="1" key="1">
    <citation type="journal article" date="2014" name="Front. Microbiol.">
        <title>High frequency of phylogenetically diverse reductive dehalogenase-homologous genes in deep subseafloor sedimentary metagenomes.</title>
        <authorList>
            <person name="Kawai M."/>
            <person name="Futagami T."/>
            <person name="Toyoda A."/>
            <person name="Takaki Y."/>
            <person name="Nishi S."/>
            <person name="Hori S."/>
            <person name="Arai W."/>
            <person name="Tsubouchi T."/>
            <person name="Morono Y."/>
            <person name="Uchiyama I."/>
            <person name="Ito T."/>
            <person name="Fujiyama A."/>
            <person name="Inagaki F."/>
            <person name="Takami H."/>
        </authorList>
    </citation>
    <scope>NUCLEOTIDE SEQUENCE</scope>
    <source>
        <strain evidence="1">Expedition CK06-06</strain>
    </source>
</reference>
<feature type="non-terminal residue" evidence="1">
    <location>
        <position position="1"/>
    </location>
</feature>
<gene>
    <name evidence="1" type="ORF">S03H2_37078</name>
</gene>
<dbReference type="EMBL" id="BARU01022790">
    <property type="protein sequence ID" value="GAH47585.1"/>
    <property type="molecule type" value="Genomic_DNA"/>
</dbReference>
<organism evidence="1">
    <name type="scientific">marine sediment metagenome</name>
    <dbReference type="NCBI Taxonomy" id="412755"/>
    <lineage>
        <taxon>unclassified sequences</taxon>
        <taxon>metagenomes</taxon>
        <taxon>ecological metagenomes</taxon>
    </lineage>
</organism>
<protein>
    <recommendedName>
        <fullName evidence="2">DUF1572 domain-containing protein</fullName>
    </recommendedName>
</protein>
<comment type="caution">
    <text evidence="1">The sequence shown here is derived from an EMBL/GenBank/DDBJ whole genome shotgun (WGS) entry which is preliminary data.</text>
</comment>
<accession>X1GRV7</accession>
<evidence type="ECO:0008006" key="2">
    <source>
        <dbReference type="Google" id="ProtNLM"/>
    </source>
</evidence>
<dbReference type="AlphaFoldDB" id="X1GRV7"/>
<name>X1GRV7_9ZZZZ</name>
<dbReference type="InterPro" id="IPR034660">
    <property type="entry name" value="DinB/YfiT-like"/>
</dbReference>
<proteinExistence type="predicted"/>
<dbReference type="Gene3D" id="1.20.120.450">
    <property type="entry name" value="dinb family like domain"/>
    <property type="match status" value="1"/>
</dbReference>
<sequence>AELVLSKLGLEDMNAVRLDPRNNQEVTVAWALAHALKHTALHLGHIQVTHDLWGQSTG</sequence>
<dbReference type="SUPFAM" id="SSF109854">
    <property type="entry name" value="DinB/YfiT-like putative metalloenzymes"/>
    <property type="match status" value="1"/>
</dbReference>